<evidence type="ECO:0000256" key="1">
    <source>
        <dbReference type="ARBA" id="ARBA00004477"/>
    </source>
</evidence>
<dbReference type="InterPro" id="IPR005599">
    <property type="entry name" value="GPI_mannosylTrfase"/>
</dbReference>
<comment type="function">
    <text evidence="9">Mannosyltransferase involved in glycosylphosphatidylinositol-anchor biosynthesis. Transfers the third mannose to Man2-GlcN-acyl-PI during GPI precursor assembly.</text>
</comment>
<comment type="similarity">
    <text evidence="2">Belongs to the glycosyltransferase 22 family. PIGB subfamily.</text>
</comment>
<dbReference type="Proteomes" id="UP000814176">
    <property type="component" value="Unassembled WGS sequence"/>
</dbReference>
<gene>
    <name evidence="11" type="ORF">C8Q71DRAFT_736257</name>
</gene>
<feature type="transmembrane region" description="Helical" evidence="10">
    <location>
        <begin position="299"/>
        <end position="318"/>
    </location>
</feature>
<accession>A0ABQ8KVV7</accession>
<dbReference type="PANTHER" id="PTHR22760">
    <property type="entry name" value="GLYCOSYLTRANSFERASE"/>
    <property type="match status" value="1"/>
</dbReference>
<protein>
    <recommendedName>
        <fullName evidence="10">Mannosyltransferase</fullName>
        <ecNumber evidence="10">2.4.1.-</ecNumber>
    </recommendedName>
</protein>
<dbReference type="RefSeq" id="XP_047784227.1">
    <property type="nucleotide sequence ID" value="XM_047922541.1"/>
</dbReference>
<comment type="subcellular location">
    <subcellularLocation>
        <location evidence="1 10">Endoplasmic reticulum membrane</location>
        <topology evidence="1 10">Multi-pass membrane protein</topology>
    </subcellularLocation>
</comment>
<dbReference type="Pfam" id="PF03901">
    <property type="entry name" value="Glyco_transf_22"/>
    <property type="match status" value="1"/>
</dbReference>
<organism evidence="11 12">
    <name type="scientific">Rhodofomes roseus</name>
    <dbReference type="NCBI Taxonomy" id="34475"/>
    <lineage>
        <taxon>Eukaryota</taxon>
        <taxon>Fungi</taxon>
        <taxon>Dikarya</taxon>
        <taxon>Basidiomycota</taxon>
        <taxon>Agaricomycotina</taxon>
        <taxon>Agaricomycetes</taxon>
        <taxon>Polyporales</taxon>
        <taxon>Rhodofomes</taxon>
    </lineage>
</organism>
<reference evidence="11 12" key="1">
    <citation type="journal article" date="2021" name="Environ. Microbiol.">
        <title>Gene family expansions and transcriptome signatures uncover fungal adaptations to wood decay.</title>
        <authorList>
            <person name="Hage H."/>
            <person name="Miyauchi S."/>
            <person name="Viragh M."/>
            <person name="Drula E."/>
            <person name="Min B."/>
            <person name="Chaduli D."/>
            <person name="Navarro D."/>
            <person name="Favel A."/>
            <person name="Norest M."/>
            <person name="Lesage-Meessen L."/>
            <person name="Balint B."/>
            <person name="Merenyi Z."/>
            <person name="de Eugenio L."/>
            <person name="Morin E."/>
            <person name="Martinez A.T."/>
            <person name="Baldrian P."/>
            <person name="Stursova M."/>
            <person name="Martinez M.J."/>
            <person name="Novotny C."/>
            <person name="Magnuson J.K."/>
            <person name="Spatafora J.W."/>
            <person name="Maurice S."/>
            <person name="Pangilinan J."/>
            <person name="Andreopoulos W."/>
            <person name="LaButti K."/>
            <person name="Hundley H."/>
            <person name="Na H."/>
            <person name="Kuo A."/>
            <person name="Barry K."/>
            <person name="Lipzen A."/>
            <person name="Henrissat B."/>
            <person name="Riley R."/>
            <person name="Ahrendt S."/>
            <person name="Nagy L.G."/>
            <person name="Grigoriev I.V."/>
            <person name="Martin F."/>
            <person name="Rosso M.N."/>
        </authorList>
    </citation>
    <scope>NUCLEOTIDE SEQUENCE [LARGE SCALE GENOMIC DNA]</scope>
    <source>
        <strain evidence="11 12">CIRM-BRFM 1785</strain>
    </source>
</reference>
<keyword evidence="7 10" id="KW-1133">Transmembrane helix</keyword>
<dbReference type="EC" id="2.4.1.-" evidence="10"/>
<name>A0ABQ8KVV7_9APHY</name>
<evidence type="ECO:0000256" key="2">
    <source>
        <dbReference type="ARBA" id="ARBA00006065"/>
    </source>
</evidence>
<keyword evidence="8 10" id="KW-0472">Membrane</keyword>
<dbReference type="GeneID" id="72003273"/>
<keyword evidence="5 10" id="KW-0812">Transmembrane</keyword>
<keyword evidence="4" id="KW-0808">Transferase</keyword>
<evidence type="ECO:0000313" key="12">
    <source>
        <dbReference type="Proteomes" id="UP000814176"/>
    </source>
</evidence>
<feature type="transmembrane region" description="Helical" evidence="10">
    <location>
        <begin position="267"/>
        <end position="287"/>
    </location>
</feature>
<feature type="transmembrane region" description="Helical" evidence="10">
    <location>
        <begin position="217"/>
        <end position="240"/>
    </location>
</feature>
<sequence length="547" mass="61351">MSWSLADEVDHMQISTAIALAVRVSVALLTRTFFQPDEYFQSLEVAHHLVFGYGNLTWEWLTAQPIRSIIYPALNVPVYWALGLGGLDATKLLIWAPKVLHGILAAGTDVYVDELARKIIGPQYAPTVLFLSLTSFFHVLSLSRSLSNSLETTLTTVALSHYPWDTTTPPKRQDIRRFLATAALACAVRPTNAVIWVYMSGLLLWRLRRQPRHLASLLLNVAVVGLLVTLAVFLLDSAYYGSPTCTPLNFLRTNLSSVSLFYGISQWHYYFSQAIPILCTSALPFVLHGAWLAMWSPNPALKVLLGLIGWTIGVYSLAGHKEWRFIHPLLPLMHILAAKSLVDVTPRSSGRPAAVSIRKSHRALLLTTLPLAVYVVLFHSQSQIEVVHYLGDLPSEELHSVGFLMPCHSTPWQAYLHRPDLASPGRLWALGCEPPITGQNLTSYRDQTDIFYESPANYLRTRFPGSVDPAFPASPMPSTPPGATLPDHGDWKHEWPEYLVMFGALLHDGEVQSTLESKRYREVWKMESGWEGDRRRQGGVRVWRFQP</sequence>
<evidence type="ECO:0000256" key="8">
    <source>
        <dbReference type="ARBA" id="ARBA00023136"/>
    </source>
</evidence>
<evidence type="ECO:0000256" key="6">
    <source>
        <dbReference type="ARBA" id="ARBA00022824"/>
    </source>
</evidence>
<evidence type="ECO:0000256" key="10">
    <source>
        <dbReference type="RuleBase" id="RU363075"/>
    </source>
</evidence>
<evidence type="ECO:0000256" key="5">
    <source>
        <dbReference type="ARBA" id="ARBA00022692"/>
    </source>
</evidence>
<evidence type="ECO:0000256" key="3">
    <source>
        <dbReference type="ARBA" id="ARBA00022676"/>
    </source>
</evidence>
<keyword evidence="3 10" id="KW-0328">Glycosyltransferase</keyword>
<proteinExistence type="inferred from homology"/>
<evidence type="ECO:0000256" key="7">
    <source>
        <dbReference type="ARBA" id="ARBA00022989"/>
    </source>
</evidence>
<keyword evidence="6 10" id="KW-0256">Endoplasmic reticulum</keyword>
<dbReference type="PANTHER" id="PTHR22760:SF4">
    <property type="entry name" value="GPI MANNOSYLTRANSFERASE 3"/>
    <property type="match status" value="1"/>
</dbReference>
<comment type="caution">
    <text evidence="11">The sequence shown here is derived from an EMBL/GenBank/DDBJ whole genome shotgun (WGS) entry which is preliminary data.</text>
</comment>
<dbReference type="EMBL" id="JADCUA010000002">
    <property type="protein sequence ID" value="KAH9843180.1"/>
    <property type="molecule type" value="Genomic_DNA"/>
</dbReference>
<comment type="caution">
    <text evidence="10">Lacks conserved residue(s) required for the propagation of feature annotation.</text>
</comment>
<evidence type="ECO:0000256" key="9">
    <source>
        <dbReference type="ARBA" id="ARBA00024708"/>
    </source>
</evidence>
<evidence type="ECO:0000256" key="4">
    <source>
        <dbReference type="ARBA" id="ARBA00022679"/>
    </source>
</evidence>
<evidence type="ECO:0000313" key="11">
    <source>
        <dbReference type="EMBL" id="KAH9843180.1"/>
    </source>
</evidence>
<feature type="transmembrane region" description="Helical" evidence="10">
    <location>
        <begin position="178"/>
        <end position="205"/>
    </location>
</feature>
<keyword evidence="12" id="KW-1185">Reference proteome</keyword>